<dbReference type="InterPro" id="IPR023401">
    <property type="entry name" value="ODC_N"/>
</dbReference>
<evidence type="ECO:0008006" key="3">
    <source>
        <dbReference type="Google" id="ProtNLM"/>
    </source>
</evidence>
<dbReference type="Proteomes" id="UP000752172">
    <property type="component" value="Unassembled WGS sequence"/>
</dbReference>
<gene>
    <name evidence="1" type="ORF">K8W20_01245</name>
</gene>
<evidence type="ECO:0000313" key="2">
    <source>
        <dbReference type="Proteomes" id="UP000752172"/>
    </source>
</evidence>
<dbReference type="PANTHER" id="PTHR13812">
    <property type="entry name" value="KETIMINE REDUCTASE MU-CRYSTALLIN"/>
    <property type="match status" value="1"/>
</dbReference>
<evidence type="ECO:0000313" key="1">
    <source>
        <dbReference type="EMBL" id="HJH17325.1"/>
    </source>
</evidence>
<dbReference type="AlphaFoldDB" id="A0A921T6J0"/>
<dbReference type="PANTHER" id="PTHR13812:SF19">
    <property type="entry name" value="KETIMINE REDUCTASE MU-CRYSTALLIN"/>
    <property type="match status" value="1"/>
</dbReference>
<dbReference type="Gene3D" id="3.30.1780.10">
    <property type="entry name" value="ornithine cyclodeaminase, domain 1"/>
    <property type="match status" value="1"/>
</dbReference>
<comment type="caution">
    <text evidence="1">The sequence shown here is derived from an EMBL/GenBank/DDBJ whole genome shotgun (WGS) entry which is preliminary data.</text>
</comment>
<dbReference type="SUPFAM" id="SSF51735">
    <property type="entry name" value="NAD(P)-binding Rossmann-fold domains"/>
    <property type="match status" value="1"/>
</dbReference>
<dbReference type="GO" id="GO:0005737">
    <property type="term" value="C:cytoplasm"/>
    <property type="evidence" value="ECO:0007669"/>
    <property type="project" value="TreeGrafter"/>
</dbReference>
<sequence>MEILIDSLVNDAINMGDAIEALRHDYACHDESDRCPTRTLIRLDEKKATFGVMPYYSNRENLFIVKIISHHAQNVSQGHKSINGVIVVQEGRTGQVLAQLDASAITALRTGATAGLATDLLARKHSKKLAIIGTGDQAMAALSAVLCVRDIDCVSVYSRNKENVERFILRAADQFPSGVAFLGCTEARSAIEEADIVCTATTCAEPLFSACDVMDGVHVNALGKHTLVSREFPQELVPQSILVVEDRESAIREAGNYHRYSISLSEILQEYDQGYRSKTTIFSSVGTAFQDACICIAVLKKLKLIE</sequence>
<accession>A0A921T6J0</accession>
<dbReference type="Gene3D" id="3.40.50.720">
    <property type="entry name" value="NAD(P)-binding Rossmann-like Domain"/>
    <property type="match status" value="1"/>
</dbReference>
<dbReference type="PIRSF" id="PIRSF001439">
    <property type="entry name" value="CryM"/>
    <property type="match status" value="1"/>
</dbReference>
<protein>
    <recommendedName>
        <fullName evidence="3">Ornithine cyclodeaminase</fullName>
    </recommendedName>
</protein>
<dbReference type="InterPro" id="IPR003462">
    <property type="entry name" value="ODC_Mu_crystall"/>
</dbReference>
<reference evidence="1" key="2">
    <citation type="submission" date="2021-09" db="EMBL/GenBank/DDBJ databases">
        <authorList>
            <person name="Gilroy R."/>
        </authorList>
    </citation>
    <scope>NUCLEOTIDE SEQUENCE</scope>
    <source>
        <strain evidence="1">ChiSjej2B20-17149</strain>
    </source>
</reference>
<reference evidence="1" key="1">
    <citation type="journal article" date="2021" name="PeerJ">
        <title>Extensive microbial diversity within the chicken gut microbiome revealed by metagenomics and culture.</title>
        <authorList>
            <person name="Gilroy R."/>
            <person name="Ravi A."/>
            <person name="Getino M."/>
            <person name="Pursley I."/>
            <person name="Horton D.L."/>
            <person name="Alikhan N.F."/>
            <person name="Baker D."/>
            <person name="Gharbi K."/>
            <person name="Hall N."/>
            <person name="Watson M."/>
            <person name="Adriaenssens E.M."/>
            <person name="Foster-Nyarko E."/>
            <person name="Jarju S."/>
            <person name="Secka A."/>
            <person name="Antonio M."/>
            <person name="Oren A."/>
            <person name="Chaudhuri R.R."/>
            <person name="La Ragione R."/>
            <person name="Hildebrand F."/>
            <person name="Pallen M.J."/>
        </authorList>
    </citation>
    <scope>NUCLEOTIDE SEQUENCE</scope>
    <source>
        <strain evidence="1">ChiSjej2B20-17149</strain>
    </source>
</reference>
<proteinExistence type="predicted"/>
<dbReference type="RefSeq" id="WP_278914922.1">
    <property type="nucleotide sequence ID" value="NZ_DYTS01000022.1"/>
</dbReference>
<name>A0A921T6J0_9PSED</name>
<organism evidence="1 2">
    <name type="scientific">Pseudomonas lactis</name>
    <dbReference type="NCBI Taxonomy" id="1615674"/>
    <lineage>
        <taxon>Bacteria</taxon>
        <taxon>Pseudomonadati</taxon>
        <taxon>Pseudomonadota</taxon>
        <taxon>Gammaproteobacteria</taxon>
        <taxon>Pseudomonadales</taxon>
        <taxon>Pseudomonadaceae</taxon>
        <taxon>Pseudomonas</taxon>
    </lineage>
</organism>
<dbReference type="EMBL" id="DYTS01000022">
    <property type="protein sequence ID" value="HJH17325.1"/>
    <property type="molecule type" value="Genomic_DNA"/>
</dbReference>
<dbReference type="Pfam" id="PF02423">
    <property type="entry name" value="OCD_Mu_crystall"/>
    <property type="match status" value="1"/>
</dbReference>
<dbReference type="InterPro" id="IPR036291">
    <property type="entry name" value="NAD(P)-bd_dom_sf"/>
</dbReference>